<evidence type="ECO:0000256" key="1">
    <source>
        <dbReference type="SAM" id="MobiDB-lite"/>
    </source>
</evidence>
<feature type="domain" description="VOC" evidence="2">
    <location>
        <begin position="28"/>
        <end position="148"/>
    </location>
</feature>
<reference evidence="3 4" key="1">
    <citation type="submission" date="2021-12" db="EMBL/GenBank/DDBJ databases">
        <title>Discovery of the Pendulisporaceae a myxobacterial family with distinct sporulation behavior and unique specialized metabolism.</title>
        <authorList>
            <person name="Garcia R."/>
            <person name="Popoff A."/>
            <person name="Bader C.D."/>
            <person name="Loehr J."/>
            <person name="Walesch S."/>
            <person name="Walt C."/>
            <person name="Boldt J."/>
            <person name="Bunk B."/>
            <person name="Haeckl F.J.F.P.J."/>
            <person name="Gunesch A.P."/>
            <person name="Birkelbach J."/>
            <person name="Nuebel U."/>
            <person name="Pietschmann T."/>
            <person name="Bach T."/>
            <person name="Mueller R."/>
        </authorList>
    </citation>
    <scope>NUCLEOTIDE SEQUENCE [LARGE SCALE GENOMIC DNA]</scope>
    <source>
        <strain evidence="3 4">MSr12523</strain>
    </source>
</reference>
<feature type="compositionally biased region" description="Low complexity" evidence="1">
    <location>
        <begin position="1"/>
        <end position="16"/>
    </location>
</feature>
<evidence type="ECO:0000259" key="2">
    <source>
        <dbReference type="PROSITE" id="PS51819"/>
    </source>
</evidence>
<dbReference type="EMBL" id="CP089982">
    <property type="protein sequence ID" value="WXA90047.1"/>
    <property type="molecule type" value="Genomic_DNA"/>
</dbReference>
<organism evidence="3 4">
    <name type="scientific">Pendulispora brunnea</name>
    <dbReference type="NCBI Taxonomy" id="2905690"/>
    <lineage>
        <taxon>Bacteria</taxon>
        <taxon>Pseudomonadati</taxon>
        <taxon>Myxococcota</taxon>
        <taxon>Myxococcia</taxon>
        <taxon>Myxococcales</taxon>
        <taxon>Sorangiineae</taxon>
        <taxon>Pendulisporaceae</taxon>
        <taxon>Pendulispora</taxon>
    </lineage>
</organism>
<dbReference type="InterPro" id="IPR037523">
    <property type="entry name" value="VOC_core"/>
</dbReference>
<dbReference type="Proteomes" id="UP001379533">
    <property type="component" value="Chromosome"/>
</dbReference>
<dbReference type="SUPFAM" id="SSF54593">
    <property type="entry name" value="Glyoxalase/Bleomycin resistance protein/Dihydroxybiphenyl dioxygenase"/>
    <property type="match status" value="1"/>
</dbReference>
<gene>
    <name evidence="3" type="ORF">LZC95_26530</name>
</gene>
<dbReference type="Gene3D" id="3.10.180.10">
    <property type="entry name" value="2,3-Dihydroxybiphenyl 1,2-Dioxygenase, domain 1"/>
    <property type="match status" value="1"/>
</dbReference>
<dbReference type="InterPro" id="IPR004360">
    <property type="entry name" value="Glyas_Fos-R_dOase_dom"/>
</dbReference>
<keyword evidence="4" id="KW-1185">Reference proteome</keyword>
<protein>
    <submittedName>
        <fullName evidence="3">VOC family protein</fullName>
    </submittedName>
</protein>
<accession>A0ABZ2JU99</accession>
<evidence type="ECO:0000313" key="3">
    <source>
        <dbReference type="EMBL" id="WXA90047.1"/>
    </source>
</evidence>
<proteinExistence type="predicted"/>
<feature type="region of interest" description="Disordered" evidence="1">
    <location>
        <begin position="1"/>
        <end position="21"/>
    </location>
</feature>
<dbReference type="PROSITE" id="PS51819">
    <property type="entry name" value="VOC"/>
    <property type="match status" value="1"/>
</dbReference>
<evidence type="ECO:0000313" key="4">
    <source>
        <dbReference type="Proteomes" id="UP001379533"/>
    </source>
</evidence>
<name>A0ABZ2JU99_9BACT</name>
<dbReference type="CDD" id="cd06587">
    <property type="entry name" value="VOC"/>
    <property type="match status" value="1"/>
</dbReference>
<dbReference type="InterPro" id="IPR029068">
    <property type="entry name" value="Glyas_Bleomycin-R_OHBP_Dase"/>
</dbReference>
<sequence>MSTKGTETTEATGTRATKAEGTHDDVPKIFRVTLEVANIDEAARFYTELLGQEGKRHQGSRHYYDCGGVILALLDVSAGGLPPTPGPKSLYMAVRDLEAVHARATALNALAPYKVHGQPAGDPVQRPWGERSFYVVDPWGNDLCFVKEGTLYT</sequence>
<dbReference type="Pfam" id="PF00903">
    <property type="entry name" value="Glyoxalase"/>
    <property type="match status" value="1"/>
</dbReference>
<dbReference type="RefSeq" id="WP_394840660.1">
    <property type="nucleotide sequence ID" value="NZ_CP089982.1"/>
</dbReference>